<dbReference type="InterPro" id="IPR005077">
    <property type="entry name" value="Peptidase_C11"/>
</dbReference>
<gene>
    <name evidence="1" type="ORF">A2024_11195</name>
</gene>
<evidence type="ECO:0000313" key="1">
    <source>
        <dbReference type="EMBL" id="OGF09245.1"/>
    </source>
</evidence>
<reference evidence="1 2" key="1">
    <citation type="journal article" date="2016" name="Nat. Commun.">
        <title>Thousands of microbial genomes shed light on interconnected biogeochemical processes in an aquifer system.</title>
        <authorList>
            <person name="Anantharaman K."/>
            <person name="Brown C.T."/>
            <person name="Hug L.A."/>
            <person name="Sharon I."/>
            <person name="Castelle C.J."/>
            <person name="Probst A.J."/>
            <person name="Thomas B.C."/>
            <person name="Singh A."/>
            <person name="Wilkins M.J."/>
            <person name="Karaoz U."/>
            <person name="Brodie E.L."/>
            <person name="Williams K.H."/>
            <person name="Hubbard S.S."/>
            <person name="Banfield J.F."/>
        </authorList>
    </citation>
    <scope>NUCLEOTIDE SEQUENCE [LARGE SCALE GENOMIC DNA]</scope>
</reference>
<dbReference type="Proteomes" id="UP000177230">
    <property type="component" value="Unassembled WGS sequence"/>
</dbReference>
<dbReference type="Pfam" id="PF03415">
    <property type="entry name" value="Peptidase_C11"/>
    <property type="match status" value="1"/>
</dbReference>
<evidence type="ECO:0000313" key="2">
    <source>
        <dbReference type="Proteomes" id="UP000177230"/>
    </source>
</evidence>
<proteinExistence type="predicted"/>
<dbReference type="EMBL" id="MFFM01000043">
    <property type="protein sequence ID" value="OGF09245.1"/>
    <property type="molecule type" value="Genomic_DNA"/>
</dbReference>
<sequence length="376" mass="42165">MQNSYNLTFTSATRPFQMLLKCAGCVVFGLFLISCSSIPSARREITMSDETPQPIRYSMIFIIHGDGDYLYHDAGGQAHLADKAALAGAIEVAEQNRRAEVFIFHQKPRRHAWLFFPRHDGTCYHYREGRLLAKESYWRNRGKTRFQPEVELYSRYHQGASPPEAKLLLYFGHQIPEFGGAGYDASSPGRVFTIDDFAGGLKQIKSDSVKLDLIVLSTCYNGTPYTVAALAPYARYIIASPGNLHRSYFDLQRLENLDRELQDGDMAALAKNFARQAFDKLTEDIQTAVTVAVYDVDSVRGYLNSVGSAYEQTLTALSGKKPGSVEHLDCAEDPAYARPGMSEGVDIFYRPPRFGRLKNKQSHSGWGCWSLPRQSP</sequence>
<comment type="caution">
    <text evidence="1">The sequence shown here is derived from an EMBL/GenBank/DDBJ whole genome shotgun (WGS) entry which is preliminary data.</text>
</comment>
<organism evidence="1 2">
    <name type="scientific">Candidatus Edwardsbacteria bacterium GWF2_54_11</name>
    <dbReference type="NCBI Taxonomy" id="1817851"/>
    <lineage>
        <taxon>Bacteria</taxon>
        <taxon>Candidatus Edwardsiibacteriota</taxon>
    </lineage>
</organism>
<accession>A0A1F5R445</accession>
<dbReference type="AlphaFoldDB" id="A0A1F5R445"/>
<name>A0A1F5R445_9BACT</name>
<protein>
    <submittedName>
        <fullName evidence="1">Uncharacterized protein</fullName>
    </submittedName>
</protein>